<reference evidence="12 13" key="1">
    <citation type="submission" date="2015-03" db="EMBL/GenBank/DDBJ databases">
        <authorList>
            <person name="Morales-Cruz A."/>
            <person name="Amrine K.C."/>
            <person name="Cantu D."/>
        </authorList>
    </citation>
    <scope>NUCLEOTIDE SEQUENCE [LARGE SCALE GENOMIC DNA]</scope>
    <source>
        <strain evidence="12">DS831</strain>
    </source>
</reference>
<evidence type="ECO:0000256" key="2">
    <source>
        <dbReference type="ARBA" id="ARBA00004173"/>
    </source>
</evidence>
<dbReference type="FunFam" id="1.10.45.10:FF:000001">
    <property type="entry name" value="D-lactate dehydrogenase mitochondrial"/>
    <property type="match status" value="1"/>
</dbReference>
<protein>
    <recommendedName>
        <fullName evidence="9">D-lactate dehydrogenase (cytochrome)</fullName>
        <ecNumber evidence="9">1.1.2.4</ecNumber>
    </recommendedName>
</protein>
<gene>
    <name evidence="12" type="ORF">UCDDS831_g01895</name>
</gene>
<dbReference type="SUPFAM" id="SSF56176">
    <property type="entry name" value="FAD-binding/transporter-associated domain-like"/>
    <property type="match status" value="1"/>
</dbReference>
<proteinExistence type="inferred from homology"/>
<evidence type="ECO:0000256" key="8">
    <source>
        <dbReference type="ARBA" id="ARBA00023128"/>
    </source>
</evidence>
<evidence type="ECO:0000256" key="5">
    <source>
        <dbReference type="ARBA" id="ARBA00022827"/>
    </source>
</evidence>
<evidence type="ECO:0000256" key="3">
    <source>
        <dbReference type="ARBA" id="ARBA00008000"/>
    </source>
</evidence>
<comment type="caution">
    <text evidence="12">The sequence shown here is derived from an EMBL/GenBank/DDBJ whole genome shotgun (WGS) entry which is preliminary data.</text>
</comment>
<dbReference type="InterPro" id="IPR036318">
    <property type="entry name" value="FAD-bd_PCMH-like_sf"/>
</dbReference>
<dbReference type="GO" id="GO:0004458">
    <property type="term" value="F:D-lactate dehydrogenase (cytochrome) activity"/>
    <property type="evidence" value="ECO:0007669"/>
    <property type="project" value="UniProtKB-EC"/>
</dbReference>
<dbReference type="InterPro" id="IPR004113">
    <property type="entry name" value="FAD-bd_oxidored_4_C"/>
</dbReference>
<sequence>MEKAIAELRTLLSADDAISTDDDDLRAHGYSEWSSINIDQLPVAVAYPRSTAQVSQIAAVCHRYKIPMIPYSGGSSLEANFAAPFGGVSIDFAHMDRIIELHADDMDVVVQPAVPWMELNEKIKGSGLFFPVDPGPSAKIGGMETSVAVVPFPTIREAASAAAQIMRAGVPVAAMEIMDEVQMSVINKVKATKRTWKEAPTMFFKFSGTKAGVQENIKLVKAIAKSHNAGNFEFTVDPQDMKELWSARKEALWSMLALREGDLDVWSTDVAVPLSRLPDIIEISKKEMDDLGVFASVLGHIGDGNFHESILYNRKDPKEYEAVKNCVYRMVDRALEMDGTCTGEHSIGLGKKASLLKELGPETVEVMKSIKRALDPHWLLNPGKIMDH</sequence>
<comment type="subcellular location">
    <subcellularLocation>
        <location evidence="2">Mitochondrion</location>
    </subcellularLocation>
</comment>
<dbReference type="Gene3D" id="1.10.45.10">
    <property type="entry name" value="Vanillyl-alcohol Oxidase, Chain A, domain 4"/>
    <property type="match status" value="1"/>
</dbReference>
<dbReference type="PANTHER" id="PTHR11748:SF111">
    <property type="entry name" value="D-LACTATE DEHYDROGENASE, MITOCHONDRIAL-RELATED"/>
    <property type="match status" value="1"/>
</dbReference>
<keyword evidence="6" id="KW-0809">Transit peptide</keyword>
<evidence type="ECO:0000259" key="11">
    <source>
        <dbReference type="PROSITE" id="PS51387"/>
    </source>
</evidence>
<dbReference type="PANTHER" id="PTHR11748">
    <property type="entry name" value="D-LACTATE DEHYDROGENASE"/>
    <property type="match status" value="1"/>
</dbReference>
<dbReference type="PROSITE" id="PS51387">
    <property type="entry name" value="FAD_PCMH"/>
    <property type="match status" value="1"/>
</dbReference>
<accession>A0A0G2ESV2</accession>
<dbReference type="Pfam" id="PF01565">
    <property type="entry name" value="FAD_binding_4"/>
    <property type="match status" value="1"/>
</dbReference>
<dbReference type="InterPro" id="IPR016164">
    <property type="entry name" value="FAD-linked_Oxase-like_C"/>
</dbReference>
<name>A0A0G2ESV2_9PEZI</name>
<dbReference type="Pfam" id="PF02913">
    <property type="entry name" value="FAD-oxidase_C"/>
    <property type="match status" value="1"/>
</dbReference>
<evidence type="ECO:0000256" key="1">
    <source>
        <dbReference type="ARBA" id="ARBA00001974"/>
    </source>
</evidence>
<dbReference type="Proteomes" id="UP000034182">
    <property type="component" value="Unassembled WGS sequence"/>
</dbReference>
<dbReference type="GO" id="GO:1903457">
    <property type="term" value="P:lactate catabolic process"/>
    <property type="evidence" value="ECO:0007669"/>
    <property type="project" value="TreeGrafter"/>
</dbReference>
<comment type="similarity">
    <text evidence="3">Belongs to the FAD-binding oxidoreductase/transferase type 4 family.</text>
</comment>
<dbReference type="EC" id="1.1.2.4" evidence="9"/>
<dbReference type="InterPro" id="IPR016171">
    <property type="entry name" value="Vanillyl_alc_oxidase_C-sub2"/>
</dbReference>
<evidence type="ECO:0000256" key="6">
    <source>
        <dbReference type="ARBA" id="ARBA00022946"/>
    </source>
</evidence>
<dbReference type="InterPro" id="IPR016166">
    <property type="entry name" value="FAD-bd_PCMH"/>
</dbReference>
<evidence type="ECO:0000256" key="10">
    <source>
        <dbReference type="ARBA" id="ARBA00051436"/>
    </source>
</evidence>
<reference evidence="12 13" key="2">
    <citation type="submission" date="2015-05" db="EMBL/GenBank/DDBJ databases">
        <title>Distinctive expansion of gene families associated with plant cell wall degradation and secondary metabolism in the genomes of grapevine trunk pathogens.</title>
        <authorList>
            <person name="Lawrence D.P."/>
            <person name="Travadon R."/>
            <person name="Rolshausen P.E."/>
            <person name="Baumgartner K."/>
        </authorList>
    </citation>
    <scope>NUCLEOTIDE SEQUENCE [LARGE SCALE GENOMIC DNA]</scope>
    <source>
        <strain evidence="12">DS831</strain>
    </source>
</reference>
<dbReference type="Gene3D" id="3.30.70.2740">
    <property type="match status" value="1"/>
</dbReference>
<evidence type="ECO:0000256" key="9">
    <source>
        <dbReference type="ARBA" id="ARBA00038897"/>
    </source>
</evidence>
<dbReference type="Gene3D" id="3.30.465.10">
    <property type="match status" value="1"/>
</dbReference>
<keyword evidence="8" id="KW-0496">Mitochondrion</keyword>
<dbReference type="EMBL" id="LAQI01000035">
    <property type="protein sequence ID" value="KKY25802.1"/>
    <property type="molecule type" value="Genomic_DNA"/>
</dbReference>
<dbReference type="FunFam" id="3.30.70.2740:FF:000001">
    <property type="entry name" value="D-lactate dehydrogenase mitochondrial"/>
    <property type="match status" value="1"/>
</dbReference>
<dbReference type="SUPFAM" id="SSF55103">
    <property type="entry name" value="FAD-linked oxidases, C-terminal domain"/>
    <property type="match status" value="1"/>
</dbReference>
<dbReference type="GO" id="GO:0008720">
    <property type="term" value="F:D-lactate dehydrogenase (NAD+) activity"/>
    <property type="evidence" value="ECO:0007669"/>
    <property type="project" value="TreeGrafter"/>
</dbReference>
<dbReference type="AlphaFoldDB" id="A0A0G2ESV2"/>
<comment type="catalytic activity">
    <reaction evidence="10">
        <text>(R)-lactate + 2 Fe(III)-[cytochrome c] = 2 Fe(II)-[cytochrome c] + pyruvate + 2 H(+)</text>
        <dbReference type="Rhea" id="RHEA:13521"/>
        <dbReference type="Rhea" id="RHEA-COMP:10350"/>
        <dbReference type="Rhea" id="RHEA-COMP:14399"/>
        <dbReference type="ChEBI" id="CHEBI:15361"/>
        <dbReference type="ChEBI" id="CHEBI:15378"/>
        <dbReference type="ChEBI" id="CHEBI:16004"/>
        <dbReference type="ChEBI" id="CHEBI:29033"/>
        <dbReference type="ChEBI" id="CHEBI:29034"/>
        <dbReference type="EC" id="1.1.2.4"/>
    </reaction>
</comment>
<organism evidence="12 13">
    <name type="scientific">Diplodia seriata</name>
    <dbReference type="NCBI Taxonomy" id="420778"/>
    <lineage>
        <taxon>Eukaryota</taxon>
        <taxon>Fungi</taxon>
        <taxon>Dikarya</taxon>
        <taxon>Ascomycota</taxon>
        <taxon>Pezizomycotina</taxon>
        <taxon>Dothideomycetes</taxon>
        <taxon>Dothideomycetes incertae sedis</taxon>
        <taxon>Botryosphaeriales</taxon>
        <taxon>Botryosphaeriaceae</taxon>
        <taxon>Diplodia</taxon>
    </lineage>
</organism>
<dbReference type="InterPro" id="IPR016169">
    <property type="entry name" value="FAD-bd_PCMH_sub2"/>
</dbReference>
<evidence type="ECO:0000313" key="12">
    <source>
        <dbReference type="EMBL" id="KKY25802.1"/>
    </source>
</evidence>
<feature type="domain" description="FAD-binding PCMH-type" evidence="11">
    <location>
        <begin position="38"/>
        <end position="224"/>
    </location>
</feature>
<dbReference type="GO" id="GO:0071949">
    <property type="term" value="F:FAD binding"/>
    <property type="evidence" value="ECO:0007669"/>
    <property type="project" value="InterPro"/>
</dbReference>
<comment type="cofactor">
    <cofactor evidence="1">
        <name>FAD</name>
        <dbReference type="ChEBI" id="CHEBI:57692"/>
    </cofactor>
</comment>
<evidence type="ECO:0000256" key="7">
    <source>
        <dbReference type="ARBA" id="ARBA00023002"/>
    </source>
</evidence>
<evidence type="ECO:0000256" key="4">
    <source>
        <dbReference type="ARBA" id="ARBA00022630"/>
    </source>
</evidence>
<evidence type="ECO:0000313" key="13">
    <source>
        <dbReference type="Proteomes" id="UP000034182"/>
    </source>
</evidence>
<keyword evidence="4" id="KW-0285">Flavoprotein</keyword>
<keyword evidence="7" id="KW-0560">Oxidoreductase</keyword>
<dbReference type="GO" id="GO:0005739">
    <property type="term" value="C:mitochondrion"/>
    <property type="evidence" value="ECO:0007669"/>
    <property type="project" value="UniProtKB-SubCell"/>
</dbReference>
<dbReference type="InterPro" id="IPR006094">
    <property type="entry name" value="Oxid_FAD_bind_N"/>
</dbReference>
<keyword evidence="5" id="KW-0274">FAD</keyword>